<keyword evidence="3" id="KW-1185">Reference proteome</keyword>
<evidence type="ECO:0000313" key="2">
    <source>
        <dbReference type="EMBL" id="KAK1642271.1"/>
    </source>
</evidence>
<evidence type="ECO:0000313" key="3">
    <source>
        <dbReference type="Proteomes" id="UP001231189"/>
    </source>
</evidence>
<feature type="region of interest" description="Disordered" evidence="1">
    <location>
        <begin position="196"/>
        <end position="216"/>
    </location>
</feature>
<dbReference type="EMBL" id="JAUUTY010000004">
    <property type="protein sequence ID" value="KAK1642271.1"/>
    <property type="molecule type" value="Genomic_DNA"/>
</dbReference>
<evidence type="ECO:0000256" key="1">
    <source>
        <dbReference type="SAM" id="MobiDB-lite"/>
    </source>
</evidence>
<comment type="caution">
    <text evidence="2">The sequence shown here is derived from an EMBL/GenBank/DDBJ whole genome shotgun (WGS) entry which is preliminary data.</text>
</comment>
<sequence>MASRWKGFTEAHLMEWTCPPRPKNTRSLRQESNFMVAHALHRHAESLVNTLERVALRVIQEITEPSSLDTAHEKGGDEDSCSDKDTERAAPCDRLGQDGKRYVTEGEVKNIRYNDPSLITPSTSMLVDTTNMTTTTMTMMKRSSRINNENKRHNHDEEGLPQSMAGSRPIRTGIGAPLLETTAGLGNERLPTAEIAPRMQPEEGDSQRISSAWGLSHRKADGARPLVGEVSMIREKTKGI</sequence>
<feature type="compositionally biased region" description="Basic and acidic residues" evidence="1">
    <location>
        <begin position="70"/>
        <end position="94"/>
    </location>
</feature>
<proteinExistence type="predicted"/>
<dbReference type="Proteomes" id="UP001231189">
    <property type="component" value="Unassembled WGS sequence"/>
</dbReference>
<accession>A0AAD8W3G5</accession>
<dbReference type="AlphaFoldDB" id="A0AAD8W3G5"/>
<organism evidence="2 3">
    <name type="scientific">Lolium multiflorum</name>
    <name type="common">Italian ryegrass</name>
    <name type="synonym">Lolium perenne subsp. multiflorum</name>
    <dbReference type="NCBI Taxonomy" id="4521"/>
    <lineage>
        <taxon>Eukaryota</taxon>
        <taxon>Viridiplantae</taxon>
        <taxon>Streptophyta</taxon>
        <taxon>Embryophyta</taxon>
        <taxon>Tracheophyta</taxon>
        <taxon>Spermatophyta</taxon>
        <taxon>Magnoliopsida</taxon>
        <taxon>Liliopsida</taxon>
        <taxon>Poales</taxon>
        <taxon>Poaceae</taxon>
        <taxon>BOP clade</taxon>
        <taxon>Pooideae</taxon>
        <taxon>Poodae</taxon>
        <taxon>Poeae</taxon>
        <taxon>Poeae Chloroplast Group 2 (Poeae type)</taxon>
        <taxon>Loliodinae</taxon>
        <taxon>Loliinae</taxon>
        <taxon>Lolium</taxon>
    </lineage>
</organism>
<feature type="region of interest" description="Disordered" evidence="1">
    <location>
        <begin position="67"/>
        <end position="94"/>
    </location>
</feature>
<name>A0AAD8W3G5_LOLMU</name>
<gene>
    <name evidence="2" type="ORF">QYE76_060076</name>
</gene>
<reference evidence="2" key="1">
    <citation type="submission" date="2023-07" db="EMBL/GenBank/DDBJ databases">
        <title>A chromosome-level genome assembly of Lolium multiflorum.</title>
        <authorList>
            <person name="Chen Y."/>
            <person name="Copetti D."/>
            <person name="Kolliker R."/>
            <person name="Studer B."/>
        </authorList>
    </citation>
    <scope>NUCLEOTIDE SEQUENCE</scope>
    <source>
        <strain evidence="2">02402/16</strain>
        <tissue evidence="2">Leaf</tissue>
    </source>
</reference>
<protein>
    <submittedName>
        <fullName evidence="2">Uncharacterized protein</fullName>
    </submittedName>
</protein>